<dbReference type="AlphaFoldDB" id="A0A812QGD7"/>
<dbReference type="SUPFAM" id="SSF53067">
    <property type="entry name" value="Actin-like ATPase domain"/>
    <property type="match status" value="1"/>
</dbReference>
<name>A0A812QGD7_SYMPI</name>
<gene>
    <name evidence="3" type="primary">HSP70-14</name>
    <name evidence="3" type="ORF">SPIL2461_LOCUS9578</name>
</gene>
<reference evidence="3" key="1">
    <citation type="submission" date="2021-02" db="EMBL/GenBank/DDBJ databases">
        <authorList>
            <person name="Dougan E. K."/>
            <person name="Rhodes N."/>
            <person name="Thang M."/>
            <person name="Chan C."/>
        </authorList>
    </citation>
    <scope>NUCLEOTIDE SEQUENCE</scope>
</reference>
<dbReference type="GO" id="GO:0005524">
    <property type="term" value="F:ATP binding"/>
    <property type="evidence" value="ECO:0007669"/>
    <property type="project" value="UniProtKB-KW"/>
</dbReference>
<organism evidence="3 4">
    <name type="scientific">Symbiodinium pilosum</name>
    <name type="common">Dinoflagellate</name>
    <dbReference type="NCBI Taxonomy" id="2952"/>
    <lineage>
        <taxon>Eukaryota</taxon>
        <taxon>Sar</taxon>
        <taxon>Alveolata</taxon>
        <taxon>Dinophyceae</taxon>
        <taxon>Suessiales</taxon>
        <taxon>Symbiodiniaceae</taxon>
        <taxon>Symbiodinium</taxon>
    </lineage>
</organism>
<dbReference type="OrthoDB" id="434160at2759"/>
<accession>A0A812QGD7</accession>
<dbReference type="Gene3D" id="3.90.640.10">
    <property type="entry name" value="Actin, Chain A, domain 4"/>
    <property type="match status" value="1"/>
</dbReference>
<evidence type="ECO:0000256" key="2">
    <source>
        <dbReference type="ARBA" id="ARBA00022840"/>
    </source>
</evidence>
<dbReference type="PANTHER" id="PTHR45639:SF4">
    <property type="entry name" value="HSC70CB, ISOFORM G"/>
    <property type="match status" value="1"/>
</dbReference>
<dbReference type="GO" id="GO:0005829">
    <property type="term" value="C:cytosol"/>
    <property type="evidence" value="ECO:0007669"/>
    <property type="project" value="TreeGrafter"/>
</dbReference>
<feature type="non-terminal residue" evidence="3">
    <location>
        <position position="1"/>
    </location>
</feature>
<comment type="caution">
    <text evidence="3">The sequence shown here is derived from an EMBL/GenBank/DDBJ whole genome shotgun (WGS) entry which is preliminary data.</text>
</comment>
<keyword evidence="1" id="KW-0547">Nucleotide-binding</keyword>
<evidence type="ECO:0000256" key="1">
    <source>
        <dbReference type="ARBA" id="ARBA00022741"/>
    </source>
</evidence>
<dbReference type="InterPro" id="IPR013126">
    <property type="entry name" value="Hsp_70_fam"/>
</dbReference>
<protein>
    <submittedName>
        <fullName evidence="3">HSP70-14 protein</fullName>
    </submittedName>
</protein>
<dbReference type="Pfam" id="PF00012">
    <property type="entry name" value="HSP70"/>
    <property type="match status" value="1"/>
</dbReference>
<proteinExistence type="predicted"/>
<keyword evidence="4" id="KW-1185">Reference proteome</keyword>
<sequence length="68" mass="7340">EAVTKTKKILSANMEAQLSVECLMEDEDFGSTINREVFLEMCQPMMDRVTAVLESAKAAAAAAGITTE</sequence>
<keyword evidence="2" id="KW-0067">ATP-binding</keyword>
<dbReference type="InterPro" id="IPR043129">
    <property type="entry name" value="ATPase_NBD"/>
</dbReference>
<dbReference type="GO" id="GO:0005634">
    <property type="term" value="C:nucleus"/>
    <property type="evidence" value="ECO:0007669"/>
    <property type="project" value="TreeGrafter"/>
</dbReference>
<dbReference type="GO" id="GO:0140662">
    <property type="term" value="F:ATP-dependent protein folding chaperone"/>
    <property type="evidence" value="ECO:0007669"/>
    <property type="project" value="InterPro"/>
</dbReference>
<dbReference type="EMBL" id="CAJNIZ010016858">
    <property type="protein sequence ID" value="CAE7390605.1"/>
    <property type="molecule type" value="Genomic_DNA"/>
</dbReference>
<dbReference type="PANTHER" id="PTHR45639">
    <property type="entry name" value="HSC70CB, ISOFORM G-RELATED"/>
    <property type="match status" value="1"/>
</dbReference>
<feature type="non-terminal residue" evidence="3">
    <location>
        <position position="68"/>
    </location>
</feature>
<dbReference type="Proteomes" id="UP000649617">
    <property type="component" value="Unassembled WGS sequence"/>
</dbReference>
<evidence type="ECO:0000313" key="4">
    <source>
        <dbReference type="Proteomes" id="UP000649617"/>
    </source>
</evidence>
<evidence type="ECO:0000313" key="3">
    <source>
        <dbReference type="EMBL" id="CAE7390605.1"/>
    </source>
</evidence>